<dbReference type="EMBL" id="LR824008">
    <property type="protein sequence ID" value="CAD0196659.1"/>
    <property type="molecule type" value="Genomic_DNA"/>
</dbReference>
<evidence type="ECO:0000313" key="3">
    <source>
        <dbReference type="Proteomes" id="UP001154114"/>
    </source>
</evidence>
<name>A0A9N8PXM5_CHRIL</name>
<dbReference type="InterPro" id="IPR038586">
    <property type="entry name" value="Tctex-1-like_sf"/>
</dbReference>
<dbReference type="InterPro" id="IPR005334">
    <property type="entry name" value="Tctex-1-like"/>
</dbReference>
<dbReference type="GO" id="GO:0045505">
    <property type="term" value="F:dynein intermediate chain binding"/>
    <property type="evidence" value="ECO:0007669"/>
    <property type="project" value="TreeGrafter"/>
</dbReference>
<dbReference type="AlphaFoldDB" id="A0A9N8PXM5"/>
<dbReference type="PANTHER" id="PTHR21255">
    <property type="entry name" value="T-COMPLEX-ASSOCIATED-TESTIS-EXPRESSED 1/ DYNEIN LIGHT CHAIN"/>
    <property type="match status" value="1"/>
</dbReference>
<dbReference type="OrthoDB" id="10248487at2759"/>
<accession>A0A9N8PXM5</accession>
<dbReference type="GO" id="GO:0007018">
    <property type="term" value="P:microtubule-based movement"/>
    <property type="evidence" value="ECO:0007669"/>
    <property type="project" value="TreeGrafter"/>
</dbReference>
<dbReference type="Proteomes" id="UP001154114">
    <property type="component" value="Chromosome 5"/>
</dbReference>
<dbReference type="Pfam" id="PF03645">
    <property type="entry name" value="Tctex-1"/>
    <property type="match status" value="1"/>
</dbReference>
<gene>
    <name evidence="2" type="ORF">CINC_LOCUS10947</name>
</gene>
<dbReference type="CDD" id="cd21451">
    <property type="entry name" value="DLC-like_TCTEX1D"/>
    <property type="match status" value="1"/>
</dbReference>
<reference evidence="2" key="1">
    <citation type="submission" date="2021-12" db="EMBL/GenBank/DDBJ databases">
        <authorList>
            <person name="King R."/>
        </authorList>
    </citation>
    <scope>NUCLEOTIDE SEQUENCE</scope>
</reference>
<protein>
    <submittedName>
        <fullName evidence="2">Uncharacterized protein</fullName>
    </submittedName>
</protein>
<keyword evidence="3" id="KW-1185">Reference proteome</keyword>
<dbReference type="GO" id="GO:0005868">
    <property type="term" value="C:cytoplasmic dynein complex"/>
    <property type="evidence" value="ECO:0007669"/>
    <property type="project" value="TreeGrafter"/>
</dbReference>
<evidence type="ECO:0000256" key="1">
    <source>
        <dbReference type="ARBA" id="ARBA00005361"/>
    </source>
</evidence>
<evidence type="ECO:0000313" key="2">
    <source>
        <dbReference type="EMBL" id="CAD0196659.1"/>
    </source>
</evidence>
<proteinExistence type="inferred from homology"/>
<dbReference type="GO" id="GO:0005737">
    <property type="term" value="C:cytoplasm"/>
    <property type="evidence" value="ECO:0007669"/>
    <property type="project" value="TreeGrafter"/>
</dbReference>
<comment type="similarity">
    <text evidence="1">Belongs to the dynein light chain Tctex-type family.</text>
</comment>
<organism evidence="2 3">
    <name type="scientific">Chrysodeixis includens</name>
    <name type="common">Soybean looper</name>
    <name type="synonym">Pseudoplusia includens</name>
    <dbReference type="NCBI Taxonomy" id="689277"/>
    <lineage>
        <taxon>Eukaryota</taxon>
        <taxon>Metazoa</taxon>
        <taxon>Ecdysozoa</taxon>
        <taxon>Arthropoda</taxon>
        <taxon>Hexapoda</taxon>
        <taxon>Insecta</taxon>
        <taxon>Pterygota</taxon>
        <taxon>Neoptera</taxon>
        <taxon>Endopterygota</taxon>
        <taxon>Lepidoptera</taxon>
        <taxon>Glossata</taxon>
        <taxon>Ditrysia</taxon>
        <taxon>Noctuoidea</taxon>
        <taxon>Noctuidae</taxon>
        <taxon>Plusiinae</taxon>
        <taxon>Chrysodeixis</taxon>
    </lineage>
</organism>
<dbReference type="PANTHER" id="PTHR21255:SF65">
    <property type="entry name" value="TCTEX1 DOMAIN-CONTAINING PROTEIN 2"/>
    <property type="match status" value="1"/>
</dbReference>
<sequence>MDTASKKSKVSMMTVKSSTQTKSTAYVAAKSMSRMLKSRKQSYGFGGVPGIHPVAGKGSQIGIEFKRPPLLFLNTYQLDSRFPFNPPAVEKVIDSVLDEYFAEHKYNGQESPTTTLRIAGEVMRDVKALGFNRYRIFSVVTIGQRRSQCYNNAIAFLWDHDRDSYVNTHRENTTVFIQVTVFGVYLD</sequence>
<dbReference type="Gene3D" id="3.30.1140.40">
    <property type="entry name" value="Tctex-1"/>
    <property type="match status" value="1"/>
</dbReference>